<dbReference type="Pfam" id="PF17832">
    <property type="entry name" value="Pre-PUA"/>
    <property type="match status" value="1"/>
</dbReference>
<dbReference type="Proteomes" id="UP001165780">
    <property type="component" value="Unplaced"/>
</dbReference>
<name>A0A9W2W3D7_PANPR</name>
<feature type="domain" description="Eukaryotic translation initiation factor 2D-like PUA RNA-binding" evidence="3">
    <location>
        <begin position="362"/>
        <end position="415"/>
    </location>
</feature>
<evidence type="ECO:0000259" key="2">
    <source>
        <dbReference type="Pfam" id="PF17832"/>
    </source>
</evidence>
<dbReference type="InterPro" id="IPR039757">
    <property type="entry name" value="EIF2D"/>
</dbReference>
<evidence type="ECO:0000313" key="5">
    <source>
        <dbReference type="RefSeq" id="XP_053765457.1"/>
    </source>
</evidence>
<protein>
    <submittedName>
        <fullName evidence="5">Uncharacterized protein LOC128778883</fullName>
    </submittedName>
</protein>
<dbReference type="PANTHER" id="PTHR12217">
    <property type="entry name" value="EUKARYOTIC TRANSLATION INITIATION FACTOR 2D"/>
    <property type="match status" value="1"/>
</dbReference>
<dbReference type="CDD" id="cd21156">
    <property type="entry name" value="PUA_eIF2d-like"/>
    <property type="match status" value="1"/>
</dbReference>
<dbReference type="FunFam" id="3.10.400.20:FF:000002">
    <property type="entry name" value="Eukaryotic translation initiation factor 2D"/>
    <property type="match status" value="1"/>
</dbReference>
<feature type="region of interest" description="Disordered" evidence="1">
    <location>
        <begin position="149"/>
        <end position="193"/>
    </location>
</feature>
<dbReference type="RefSeq" id="XP_053765457.1">
    <property type="nucleotide sequence ID" value="XM_053909482.1"/>
</dbReference>
<dbReference type="InterPro" id="IPR048247">
    <property type="entry name" value="eIF2D_N"/>
</dbReference>
<proteinExistence type="predicted"/>
<dbReference type="Pfam" id="PF26292">
    <property type="entry name" value="PUA_elF2D"/>
    <property type="match status" value="1"/>
</dbReference>
<keyword evidence="4" id="KW-1185">Reference proteome</keyword>
<dbReference type="GO" id="GO:0001731">
    <property type="term" value="P:formation of translation preinitiation complex"/>
    <property type="evidence" value="ECO:0007669"/>
    <property type="project" value="InterPro"/>
</dbReference>
<dbReference type="InterPro" id="IPR048248">
    <property type="entry name" value="PUA_eIF2d-like"/>
</dbReference>
<dbReference type="PROSITE" id="PS50890">
    <property type="entry name" value="PUA"/>
    <property type="match status" value="1"/>
</dbReference>
<organism evidence="4 5">
    <name type="scientific">Panthera pardus</name>
    <name type="common">Leopard</name>
    <name type="synonym">Felis pardus</name>
    <dbReference type="NCBI Taxonomy" id="9691"/>
    <lineage>
        <taxon>Eukaryota</taxon>
        <taxon>Metazoa</taxon>
        <taxon>Chordata</taxon>
        <taxon>Craniata</taxon>
        <taxon>Vertebrata</taxon>
        <taxon>Euteleostomi</taxon>
        <taxon>Mammalia</taxon>
        <taxon>Eutheria</taxon>
        <taxon>Laurasiatheria</taxon>
        <taxon>Carnivora</taxon>
        <taxon>Feliformia</taxon>
        <taxon>Felidae</taxon>
        <taxon>Pantherinae</taxon>
        <taxon>Panthera</taxon>
    </lineage>
</organism>
<dbReference type="GO" id="GO:0003743">
    <property type="term" value="F:translation initiation factor activity"/>
    <property type="evidence" value="ECO:0007669"/>
    <property type="project" value="InterPro"/>
</dbReference>
<reference evidence="5" key="1">
    <citation type="submission" date="2025-08" db="UniProtKB">
        <authorList>
            <consortium name="RefSeq"/>
        </authorList>
    </citation>
    <scope>IDENTIFICATION</scope>
    <source>
        <tissue evidence="5">Whole blood</tissue>
    </source>
</reference>
<feature type="domain" description="Pre-PUA" evidence="2">
    <location>
        <begin position="271"/>
        <end position="359"/>
    </location>
</feature>
<dbReference type="GeneID" id="128778883"/>
<evidence type="ECO:0000313" key="4">
    <source>
        <dbReference type="Proteomes" id="UP001165780"/>
    </source>
</evidence>
<evidence type="ECO:0000259" key="3">
    <source>
        <dbReference type="Pfam" id="PF26292"/>
    </source>
</evidence>
<evidence type="ECO:0000256" key="1">
    <source>
        <dbReference type="SAM" id="MobiDB-lite"/>
    </source>
</evidence>
<dbReference type="PANTHER" id="PTHR12217:SF4">
    <property type="entry name" value="EUKARYOTIC TRANSLATION INITIATION FACTOR 2D"/>
    <property type="match status" value="1"/>
</dbReference>
<accession>A0A9W2W3D7</accession>
<feature type="compositionally biased region" description="Polar residues" evidence="1">
    <location>
        <begin position="171"/>
        <end position="183"/>
    </location>
</feature>
<gene>
    <name evidence="5" type="primary">LOC128778883</name>
</gene>
<dbReference type="InterPro" id="IPR041366">
    <property type="entry name" value="Pre-PUA"/>
</dbReference>
<sequence length="442" mass="47293">MGEKAFPSSKQFHFKNTSKPNYVIPMLTRSFLSSLHRGCLSSCAAVDTGQQHSLDQASPHVAALGARREKAVWHCPPLGSSDLGLVAGVLENKGLLGQKGGANLGRGRIPRIAITPCKFKTKEKIRRLPSVQLNAKTNKALKKTIREGYETNKTQRSHRGTLATAGPLQACRSQPVAQAQGRSGNPPRLPRAPPSLLQFRVLSVGAAAVSAAAKAAKLRGPGFQPGLFPGRAPAWLPPGLRVGTVPRCRVPDGPWRLCSPSLPQATPADMFAKAFRVKSNTAIKGSDRRQLRADVMAAFPTLGTDQVSVLVPGKEELNIVKLYAHRGDAVTVYVSGGNPILFEVEKNLYPTVHALWSYPDLLPAFTTWPPVLEKLMGGADLMLPGLVVPPAGLPQVQKGDLCAIALLGNRVAAPVCILTNIARGFPSLHIFTNTCCFLCCLC</sequence>
<dbReference type="AlphaFoldDB" id="A0A9W2W3D7"/>
<dbReference type="Gene3D" id="3.10.400.20">
    <property type="match status" value="1"/>
</dbReference>
<dbReference type="CDD" id="cd11610">
    <property type="entry name" value="eIF2D_N"/>
    <property type="match status" value="1"/>
</dbReference>